<dbReference type="Gene3D" id="3.10.100.10">
    <property type="entry name" value="Mannose-Binding Protein A, subunit A"/>
    <property type="match status" value="1"/>
</dbReference>
<evidence type="ECO:0000259" key="2">
    <source>
        <dbReference type="PROSITE" id="PS50041"/>
    </source>
</evidence>
<keyword evidence="1" id="KW-0472">Membrane</keyword>
<dbReference type="InterPro" id="IPR011658">
    <property type="entry name" value="PA14_dom"/>
</dbReference>
<accession>A0A1H7WSI6</accession>
<protein>
    <submittedName>
        <fullName evidence="4">PA14 domain-containing protein</fullName>
    </submittedName>
</protein>
<feature type="domain" description="C-type lectin" evidence="2">
    <location>
        <begin position="471"/>
        <end position="594"/>
    </location>
</feature>
<gene>
    <name evidence="4" type="ORF">SAMN04488008_1132</name>
</gene>
<keyword evidence="1" id="KW-0812">Transmembrane</keyword>
<sequence>MNQNDRYLSHVGRSLMSNGLIGNAILIVFFIYSIGSFAQTTIWSEDFTYVNGTENGAGTGASPANWTTTITGKVWVQGNRIEATNLGTQGIWSTNTIDISNYTGVTFRLNVATQGDTSQFEQGTDYFIGEYRIDGAAAWTEFENASGDSNPSDPLQPNYNITLPATGSTLEIRVRFYNTANNEYYYIDDVLVEGTLSECPGKLDFEFYDLVPTGASVDNIPTTGALNTGQFSSFDVNALQNQEDPGDTDSFSIRYTGKIDITTAGSYTFYTTSDDGSKLFIDGVEIVDNDGNHGSRQRQGTVTLTTGFHNIEILFFENGGGSNLSVQYQGPSIAKQNIPFSILHGTCTSAPVGDEPPVLTATGDQIFCSGDSISVAETISISDSDDTTANAVYIQISNGYANGEDLLTLTGTHPNITSTWDATQGKITLSGPATYTEFETAVLAVEYSSSGVPTGTRQFSITVGVPNYLPSTGHYYEYVSNLGITWTAANAAANASTYYGLQGYLATLTSQDEADFSGTQAIGTGWIGATDTALEGEWRWVTGPEAGTLFWNGAAAGTEITYAFWNAGEPNDSGGEDYAHITHPNINPNGSWNDLPNAGGGGYYQPQGYVIEYGGTSGDPSLNITDVTTITIDNVAPTASNPSPITVYCTSDIPATDITVVTDEADNCTVNPTVTFISDVSDGGTNPEIITRTYRITDDSGNSTDVTQTINVNTVDITGQPTDQSVIVGNDGIFSVTANNTDTYQWQLSTNGGVSFNNLTDGSEYSGTQSTVLRAIKPNVDKNGYIFRVIVSNSGGVSCTPVVSNEVILTTLVGTVITNKRITYRVKNK</sequence>
<keyword evidence="5" id="KW-1185">Reference proteome</keyword>
<dbReference type="SUPFAM" id="SSF56988">
    <property type="entry name" value="Anthrax protective antigen"/>
    <property type="match status" value="1"/>
</dbReference>
<dbReference type="AlphaFoldDB" id="A0A1H7WSI6"/>
<dbReference type="SUPFAM" id="SSF56436">
    <property type="entry name" value="C-type lectin-like"/>
    <property type="match status" value="1"/>
</dbReference>
<evidence type="ECO:0000256" key="1">
    <source>
        <dbReference type="SAM" id="Phobius"/>
    </source>
</evidence>
<name>A0A1H7WSI6_9FLAO</name>
<dbReference type="InterPro" id="IPR037524">
    <property type="entry name" value="PA14/GLEYA"/>
</dbReference>
<dbReference type="Proteomes" id="UP000198990">
    <property type="component" value="Unassembled WGS sequence"/>
</dbReference>
<dbReference type="Gene3D" id="2.60.120.260">
    <property type="entry name" value="Galactose-binding domain-like"/>
    <property type="match status" value="1"/>
</dbReference>
<dbReference type="InterPro" id="IPR016186">
    <property type="entry name" value="C-type_lectin-like/link_sf"/>
</dbReference>
<reference evidence="5" key="1">
    <citation type="submission" date="2016-10" db="EMBL/GenBank/DDBJ databases">
        <authorList>
            <person name="Varghese N."/>
            <person name="Submissions S."/>
        </authorList>
    </citation>
    <scope>NUCLEOTIDE SEQUENCE [LARGE SCALE GENOMIC DNA]</scope>
    <source>
        <strain evidence="5">DSM 16471</strain>
    </source>
</reference>
<dbReference type="PROSITE" id="PS50041">
    <property type="entry name" value="C_TYPE_LECTIN_2"/>
    <property type="match status" value="1"/>
</dbReference>
<dbReference type="Pfam" id="PF07691">
    <property type="entry name" value="PA14"/>
    <property type="match status" value="1"/>
</dbReference>
<dbReference type="Gene3D" id="3.90.182.10">
    <property type="entry name" value="Toxin - Anthrax Protective Antigen,domain 1"/>
    <property type="match status" value="1"/>
</dbReference>
<dbReference type="SMART" id="SM00758">
    <property type="entry name" value="PA14"/>
    <property type="match status" value="1"/>
</dbReference>
<organism evidence="4 5">
    <name type="scientific">Maribacter orientalis</name>
    <dbReference type="NCBI Taxonomy" id="228957"/>
    <lineage>
        <taxon>Bacteria</taxon>
        <taxon>Pseudomonadati</taxon>
        <taxon>Bacteroidota</taxon>
        <taxon>Flavobacteriia</taxon>
        <taxon>Flavobacteriales</taxon>
        <taxon>Flavobacteriaceae</taxon>
        <taxon>Maribacter</taxon>
    </lineage>
</organism>
<evidence type="ECO:0000313" key="4">
    <source>
        <dbReference type="EMBL" id="SEM24453.1"/>
    </source>
</evidence>
<feature type="domain" description="PA14" evidence="3">
    <location>
        <begin position="198"/>
        <end position="342"/>
    </location>
</feature>
<feature type="transmembrane region" description="Helical" evidence="1">
    <location>
        <begin position="20"/>
        <end position="38"/>
    </location>
</feature>
<keyword evidence="1" id="KW-1133">Transmembrane helix</keyword>
<evidence type="ECO:0000313" key="5">
    <source>
        <dbReference type="Proteomes" id="UP000198990"/>
    </source>
</evidence>
<dbReference type="EMBL" id="FNZN01000013">
    <property type="protein sequence ID" value="SEM24453.1"/>
    <property type="molecule type" value="Genomic_DNA"/>
</dbReference>
<dbReference type="InterPro" id="IPR016187">
    <property type="entry name" value="CTDL_fold"/>
</dbReference>
<proteinExistence type="predicted"/>
<dbReference type="InterPro" id="IPR001304">
    <property type="entry name" value="C-type_lectin-like"/>
</dbReference>
<dbReference type="RefSeq" id="WP_177170995.1">
    <property type="nucleotide sequence ID" value="NZ_FNZN01000013.1"/>
</dbReference>
<evidence type="ECO:0000259" key="3">
    <source>
        <dbReference type="PROSITE" id="PS51820"/>
    </source>
</evidence>
<dbReference type="PROSITE" id="PS51820">
    <property type="entry name" value="PA14"/>
    <property type="match status" value="1"/>
</dbReference>
<dbReference type="STRING" id="228957.SAMN04488008_1132"/>